<dbReference type="SUPFAM" id="SSF47823">
    <property type="entry name" value="lambda integrase-like, N-terminal domain"/>
    <property type="match status" value="1"/>
</dbReference>
<evidence type="ECO:0000256" key="1">
    <source>
        <dbReference type="ARBA" id="ARBA00023125"/>
    </source>
</evidence>
<sequence length="182" mass="19693">MFELKTESTLGPRPIPYNNVPLISGNIHSISLSQRAVSAGLADSTKTSYGAGILRFNQFCDLMGVAETLRMPADKTLIIGFVGHHMGSKSGSCIKSWLSAIQAWHALAGAPWPTDSKLLKLARKGARIAGTHLKRPQRNPITLAHLLALYSAIDLSNSFHSAVWAVVCVAFWGCRRLGELTV</sequence>
<proteinExistence type="predicted"/>
<dbReference type="PANTHER" id="PTHR34605:SF4">
    <property type="entry name" value="DNA ADENINE METHYLTRANSFERASE"/>
    <property type="match status" value="1"/>
</dbReference>
<keyword evidence="3" id="KW-1185">Reference proteome</keyword>
<evidence type="ECO:0000313" key="2">
    <source>
        <dbReference type="EMBL" id="KAJ3831531.1"/>
    </source>
</evidence>
<protein>
    <submittedName>
        <fullName evidence="2">Uncharacterized protein</fullName>
    </submittedName>
</protein>
<dbReference type="InterPro" id="IPR010998">
    <property type="entry name" value="Integrase_recombinase_N"/>
</dbReference>
<name>A0AA38NVX1_9AGAR</name>
<reference evidence="2" key="1">
    <citation type="submission" date="2022-08" db="EMBL/GenBank/DDBJ databases">
        <authorList>
            <consortium name="DOE Joint Genome Institute"/>
            <person name="Min B."/>
            <person name="Riley R."/>
            <person name="Sierra-Patev S."/>
            <person name="Naranjo-Ortiz M."/>
            <person name="Looney B."/>
            <person name="Konkel Z."/>
            <person name="Slot J.C."/>
            <person name="Sakamoto Y."/>
            <person name="Steenwyk J.L."/>
            <person name="Rokas A."/>
            <person name="Carro J."/>
            <person name="Camarero S."/>
            <person name="Ferreira P."/>
            <person name="Molpeceres G."/>
            <person name="Ruiz-Duenas F.J."/>
            <person name="Serrano A."/>
            <person name="Henrissat B."/>
            <person name="Drula E."/>
            <person name="Hughes K.W."/>
            <person name="Mata J.L."/>
            <person name="Ishikawa N.K."/>
            <person name="Vargas-Isla R."/>
            <person name="Ushijima S."/>
            <person name="Smith C.A."/>
            <person name="Ahrendt S."/>
            <person name="Andreopoulos W."/>
            <person name="He G."/>
            <person name="Labutti K."/>
            <person name="Lipzen A."/>
            <person name="Ng V."/>
            <person name="Sandor L."/>
            <person name="Barry K."/>
            <person name="Martinez A.T."/>
            <person name="Xiao Y."/>
            <person name="Gibbons J.G."/>
            <person name="Terashima K."/>
            <person name="Hibbett D.S."/>
            <person name="Grigoriev I.V."/>
        </authorList>
    </citation>
    <scope>NUCLEOTIDE SEQUENCE</scope>
    <source>
        <strain evidence="2">TFB9207</strain>
    </source>
</reference>
<dbReference type="GO" id="GO:0003677">
    <property type="term" value="F:DNA binding"/>
    <property type="evidence" value="ECO:0007669"/>
    <property type="project" value="UniProtKB-KW"/>
</dbReference>
<keyword evidence="1" id="KW-0238">DNA-binding</keyword>
<evidence type="ECO:0000313" key="3">
    <source>
        <dbReference type="Proteomes" id="UP001163846"/>
    </source>
</evidence>
<gene>
    <name evidence="2" type="ORF">F5878DRAFT_549431</name>
</gene>
<dbReference type="Gene3D" id="1.10.150.130">
    <property type="match status" value="1"/>
</dbReference>
<dbReference type="InterPro" id="IPR052925">
    <property type="entry name" value="Phage_Integrase-like_Recomb"/>
</dbReference>
<accession>A0AA38NVX1</accession>
<dbReference type="EMBL" id="MU807396">
    <property type="protein sequence ID" value="KAJ3831531.1"/>
    <property type="molecule type" value="Genomic_DNA"/>
</dbReference>
<feature type="non-terminal residue" evidence="2">
    <location>
        <position position="182"/>
    </location>
</feature>
<organism evidence="2 3">
    <name type="scientific">Lentinula raphanica</name>
    <dbReference type="NCBI Taxonomy" id="153919"/>
    <lineage>
        <taxon>Eukaryota</taxon>
        <taxon>Fungi</taxon>
        <taxon>Dikarya</taxon>
        <taxon>Basidiomycota</taxon>
        <taxon>Agaricomycotina</taxon>
        <taxon>Agaricomycetes</taxon>
        <taxon>Agaricomycetidae</taxon>
        <taxon>Agaricales</taxon>
        <taxon>Marasmiineae</taxon>
        <taxon>Omphalotaceae</taxon>
        <taxon>Lentinula</taxon>
    </lineage>
</organism>
<dbReference type="AlphaFoldDB" id="A0AA38NVX1"/>
<dbReference type="Proteomes" id="UP001163846">
    <property type="component" value="Unassembled WGS sequence"/>
</dbReference>
<dbReference type="PANTHER" id="PTHR34605">
    <property type="entry name" value="PHAGE_INTEGRASE DOMAIN-CONTAINING PROTEIN"/>
    <property type="match status" value="1"/>
</dbReference>
<comment type="caution">
    <text evidence="2">The sequence shown here is derived from an EMBL/GenBank/DDBJ whole genome shotgun (WGS) entry which is preliminary data.</text>
</comment>